<keyword evidence="1" id="KW-1133">Transmembrane helix</keyword>
<keyword evidence="1" id="KW-0812">Transmembrane</keyword>
<name>A0A7Y7UPI7_9SPHN</name>
<dbReference type="RefSeq" id="WP_156477715.1">
    <property type="nucleotide sequence ID" value="NZ_JABEOV010000012.1"/>
</dbReference>
<gene>
    <name evidence="2" type="ORF">HKX05_07745</name>
    <name evidence="3" type="ORF">HLV41_02540</name>
</gene>
<dbReference type="EMBL" id="JABEOV010000012">
    <property type="protein sequence ID" value="NNG53240.1"/>
    <property type="molecule type" value="Genomic_DNA"/>
</dbReference>
<evidence type="ECO:0000313" key="2">
    <source>
        <dbReference type="EMBL" id="NNG53240.1"/>
    </source>
</evidence>
<evidence type="ECO:0000256" key="1">
    <source>
        <dbReference type="SAM" id="Phobius"/>
    </source>
</evidence>
<dbReference type="EMBL" id="JABYQV010000002">
    <property type="protein sequence ID" value="NVP29909.1"/>
    <property type="molecule type" value="Genomic_DNA"/>
</dbReference>
<dbReference type="Proteomes" id="UP000557656">
    <property type="component" value="Unassembled WGS sequence"/>
</dbReference>
<feature type="transmembrane region" description="Helical" evidence="1">
    <location>
        <begin position="6"/>
        <end position="26"/>
    </location>
</feature>
<keyword evidence="1" id="KW-0472">Membrane</keyword>
<reference evidence="4 5" key="1">
    <citation type="submission" date="2020-05" db="EMBL/GenBank/DDBJ databases">
        <title>Draft Genome Sequences of Sphingomonas sp. Isolated from the International Space Station.</title>
        <authorList>
            <person name="Bijlani S."/>
            <person name="Singh N.K."/>
            <person name="Mason C.E."/>
            <person name="Wang C.C."/>
            <person name="Venkateswaran K."/>
        </authorList>
    </citation>
    <scope>NUCLEOTIDE SEQUENCE [LARGE SCALE GENOMIC DNA]</scope>
    <source>
        <strain evidence="2 5">IIF7SW-B5</strain>
        <strain evidence="3">ISS-IIF7SWP</strain>
    </source>
</reference>
<organism evidence="3 4">
    <name type="scientific">Sphingomonas sanguinis</name>
    <dbReference type="NCBI Taxonomy" id="33051"/>
    <lineage>
        <taxon>Bacteria</taxon>
        <taxon>Pseudomonadati</taxon>
        <taxon>Pseudomonadota</taxon>
        <taxon>Alphaproteobacteria</taxon>
        <taxon>Sphingomonadales</taxon>
        <taxon>Sphingomonadaceae</taxon>
        <taxon>Sphingomonas</taxon>
    </lineage>
</organism>
<sequence length="189" mass="21081">MAQAVDWTAVGSIAGLGAMVVAWLQYRSSRNNISKNADVLSNADKSAVGRVDLTYRIVKIFGDMPKYVKYQGEGEDVGHIPYSFSEDVMGVKFLFDSPLKDIERPILLCWAVGEYAKVWSFRPSWKGNTSKLNVTYSTQGGIISIRIEGFPQDEELEIDILLQGGSRYAVLENQSIFVNLKKDRGNLYG</sequence>
<accession>A0A7Y7UPI7</accession>
<comment type="caution">
    <text evidence="3">The sequence shown here is derived from an EMBL/GenBank/DDBJ whole genome shotgun (WGS) entry which is preliminary data.</text>
</comment>
<evidence type="ECO:0000313" key="4">
    <source>
        <dbReference type="Proteomes" id="UP000531581"/>
    </source>
</evidence>
<protein>
    <submittedName>
        <fullName evidence="3">Uncharacterized protein</fullName>
    </submittedName>
</protein>
<dbReference type="Proteomes" id="UP000531581">
    <property type="component" value="Unassembled WGS sequence"/>
</dbReference>
<evidence type="ECO:0000313" key="3">
    <source>
        <dbReference type="EMBL" id="NVP29909.1"/>
    </source>
</evidence>
<keyword evidence="5" id="KW-1185">Reference proteome</keyword>
<proteinExistence type="predicted"/>
<evidence type="ECO:0000313" key="5">
    <source>
        <dbReference type="Proteomes" id="UP000557656"/>
    </source>
</evidence>
<dbReference type="GeneID" id="78488314"/>
<dbReference type="AlphaFoldDB" id="A0A7Y7UPI7"/>